<dbReference type="EMBL" id="SRXV01000001">
    <property type="protein sequence ID" value="TGY94157.1"/>
    <property type="molecule type" value="Genomic_DNA"/>
</dbReference>
<name>A0A4S2HDN1_9PROT</name>
<dbReference type="SUPFAM" id="SSF46785">
    <property type="entry name" value="Winged helix' DNA-binding domain"/>
    <property type="match status" value="1"/>
</dbReference>
<dbReference type="InterPro" id="IPR036388">
    <property type="entry name" value="WH-like_DNA-bd_sf"/>
</dbReference>
<protein>
    <submittedName>
        <fullName evidence="2">NAD regulator</fullName>
    </submittedName>
</protein>
<sequence length="333" mass="36756">MRSAPPLKPAGYDGLVVGLNAVIFAAKESEISVLVAKGVATPETALPFGPFDPEKHRTFEIGLREWVREQTGFELGYVEQLYTFGDRGREAPLAALAGAEGGRVISVGYLGLAPEPRTLKGAGASWAPWSRFYPWEDHRGGRPAVLNEVIEPALRNWIDEAAGPGARAARYDRARATFALDDAPWTEERALDRYELLYEAGLVPEAARDQSGEHFAHPIEGLGEPMASDHRRILATAISRLRGKLKYRPVVFELMPELFTLSQLQRVVEAIAGYPIHKQNFRRALDRAGFVEGTGRMQSQTGGRPAELYRFRREAVRKGEVLGLATPRLKDGA</sequence>
<dbReference type="InterPro" id="IPR036390">
    <property type="entry name" value="WH_DNA-bd_sf"/>
</dbReference>
<organism evidence="2 3">
    <name type="scientific">Marinicauda pacifica</name>
    <dbReference type="NCBI Taxonomy" id="1133559"/>
    <lineage>
        <taxon>Bacteria</taxon>
        <taxon>Pseudomonadati</taxon>
        <taxon>Pseudomonadota</taxon>
        <taxon>Alphaproteobacteria</taxon>
        <taxon>Maricaulales</taxon>
        <taxon>Maricaulaceae</taxon>
        <taxon>Marinicauda</taxon>
    </lineage>
</organism>
<dbReference type="Gene3D" id="3.90.79.10">
    <property type="entry name" value="Nucleoside Triphosphate Pyrophosphohydrolase"/>
    <property type="match status" value="1"/>
</dbReference>
<accession>A0A4S2HDN1</accession>
<keyword evidence="3" id="KW-1185">Reference proteome</keyword>
<gene>
    <name evidence="2" type="ORF">E5162_02430</name>
</gene>
<dbReference type="AlphaFoldDB" id="A0A4S2HDN1"/>
<evidence type="ECO:0000259" key="1">
    <source>
        <dbReference type="Pfam" id="PF21906"/>
    </source>
</evidence>
<dbReference type="InterPro" id="IPR054105">
    <property type="entry name" value="WHD_NrtR"/>
</dbReference>
<evidence type="ECO:0000313" key="3">
    <source>
        <dbReference type="Proteomes" id="UP000305451"/>
    </source>
</evidence>
<dbReference type="PIRSF" id="PIRSF019423">
    <property type="entry name" value="NMN_biosyn"/>
    <property type="match status" value="1"/>
</dbReference>
<dbReference type="OrthoDB" id="9786141at2"/>
<dbReference type="InterPro" id="IPR011213">
    <property type="entry name" value="NMN_biosyn"/>
</dbReference>
<feature type="domain" description="NrtR DNA-binding winged helix" evidence="1">
    <location>
        <begin position="251"/>
        <end position="311"/>
    </location>
</feature>
<comment type="caution">
    <text evidence="2">The sequence shown here is derived from an EMBL/GenBank/DDBJ whole genome shotgun (WGS) entry which is preliminary data.</text>
</comment>
<evidence type="ECO:0000313" key="2">
    <source>
        <dbReference type="EMBL" id="TGY94157.1"/>
    </source>
</evidence>
<dbReference type="CDD" id="cd18873">
    <property type="entry name" value="NUDIX_NadM_like"/>
    <property type="match status" value="1"/>
</dbReference>
<dbReference type="SUPFAM" id="SSF55811">
    <property type="entry name" value="Nudix"/>
    <property type="match status" value="1"/>
</dbReference>
<reference evidence="2 3" key="1">
    <citation type="journal article" date="2013" name="Int. J. Syst. Evol. Microbiol.">
        <title>Marinicauda pacifica gen. nov., sp. nov., a prosthecate alphaproteobacterium of the family Hyphomonadaceae isolated from deep seawater.</title>
        <authorList>
            <person name="Zhang X.Y."/>
            <person name="Li G.W."/>
            <person name="Wang C.S."/>
            <person name="Zhang Y.J."/>
            <person name="Xu X.W."/>
            <person name="Li H."/>
            <person name="Liu A."/>
            <person name="Liu C."/>
            <person name="Xie B.B."/>
            <person name="Qin Q.L."/>
            <person name="Xu Z."/>
            <person name="Chen X.L."/>
            <person name="Zhou B.C."/>
            <person name="Zhang Y.Z."/>
        </authorList>
    </citation>
    <scope>NUCLEOTIDE SEQUENCE [LARGE SCALE GENOMIC DNA]</scope>
    <source>
        <strain evidence="2 3">P-1 km-3</strain>
    </source>
</reference>
<dbReference type="Gene3D" id="1.10.10.10">
    <property type="entry name" value="Winged helix-like DNA-binding domain superfamily/Winged helix DNA-binding domain"/>
    <property type="match status" value="1"/>
</dbReference>
<dbReference type="Pfam" id="PF21906">
    <property type="entry name" value="WHD_NrtR"/>
    <property type="match status" value="1"/>
</dbReference>
<proteinExistence type="predicted"/>
<dbReference type="Proteomes" id="UP000305451">
    <property type="component" value="Unassembled WGS sequence"/>
</dbReference>
<dbReference type="RefSeq" id="WP_135943352.1">
    <property type="nucleotide sequence ID" value="NZ_BMEI01000001.1"/>
</dbReference>
<dbReference type="InterPro" id="IPR015797">
    <property type="entry name" value="NUDIX_hydrolase-like_dom_sf"/>
</dbReference>